<dbReference type="InterPro" id="IPR000847">
    <property type="entry name" value="LysR_HTH_N"/>
</dbReference>
<dbReference type="SUPFAM" id="SSF46785">
    <property type="entry name" value="Winged helix' DNA-binding domain"/>
    <property type="match status" value="1"/>
</dbReference>
<evidence type="ECO:0000259" key="6">
    <source>
        <dbReference type="PROSITE" id="PS50931"/>
    </source>
</evidence>
<dbReference type="PANTHER" id="PTHR30126">
    <property type="entry name" value="HTH-TYPE TRANSCRIPTIONAL REGULATOR"/>
    <property type="match status" value="1"/>
</dbReference>
<dbReference type="CDD" id="cd05466">
    <property type="entry name" value="PBP2_LTTR_substrate"/>
    <property type="match status" value="1"/>
</dbReference>
<feature type="region of interest" description="Disordered" evidence="5">
    <location>
        <begin position="300"/>
        <end position="345"/>
    </location>
</feature>
<dbReference type="Gene3D" id="3.40.190.10">
    <property type="entry name" value="Periplasmic binding protein-like II"/>
    <property type="match status" value="2"/>
</dbReference>
<dbReference type="Pfam" id="PF03466">
    <property type="entry name" value="LysR_substrate"/>
    <property type="match status" value="1"/>
</dbReference>
<dbReference type="PANTHER" id="PTHR30126:SF77">
    <property type="entry name" value="TRANSCRIPTIONAL REGULATORY PROTEIN"/>
    <property type="match status" value="1"/>
</dbReference>
<dbReference type="GO" id="GO:0000976">
    <property type="term" value="F:transcription cis-regulatory region binding"/>
    <property type="evidence" value="ECO:0007669"/>
    <property type="project" value="TreeGrafter"/>
</dbReference>
<dbReference type="Proteomes" id="UP000295727">
    <property type="component" value="Chromosome 3"/>
</dbReference>
<evidence type="ECO:0000256" key="2">
    <source>
        <dbReference type="ARBA" id="ARBA00023015"/>
    </source>
</evidence>
<keyword evidence="4" id="KW-0804">Transcription</keyword>
<feature type="domain" description="HTH lysR-type" evidence="6">
    <location>
        <begin position="1"/>
        <end position="58"/>
    </location>
</feature>
<keyword evidence="2" id="KW-0805">Transcription regulation</keyword>
<reference evidence="7 8" key="1">
    <citation type="submission" date="2019-03" db="EMBL/GenBank/DDBJ databases">
        <title>Paraburkholderia sp. 7MH5, isolated from subtropical forest soil.</title>
        <authorList>
            <person name="Gao Z.-H."/>
            <person name="Qiu L.-H."/>
        </authorList>
    </citation>
    <scope>NUCLEOTIDE SEQUENCE [LARGE SCALE GENOMIC DNA]</scope>
    <source>
        <strain evidence="7 8">7MH5</strain>
    </source>
</reference>
<keyword evidence="3" id="KW-0238">DNA-binding</keyword>
<dbReference type="SUPFAM" id="SSF53850">
    <property type="entry name" value="Periplasmic binding protein-like II"/>
    <property type="match status" value="1"/>
</dbReference>
<dbReference type="Pfam" id="PF00126">
    <property type="entry name" value="HTH_1"/>
    <property type="match status" value="1"/>
</dbReference>
<evidence type="ECO:0000256" key="5">
    <source>
        <dbReference type="SAM" id="MobiDB-lite"/>
    </source>
</evidence>
<dbReference type="OrthoDB" id="9803735at2"/>
<evidence type="ECO:0000256" key="3">
    <source>
        <dbReference type="ARBA" id="ARBA00023125"/>
    </source>
</evidence>
<accession>A0A4P7D3N3</accession>
<dbReference type="PRINTS" id="PR00039">
    <property type="entry name" value="HTHLYSR"/>
</dbReference>
<dbReference type="InterPro" id="IPR036390">
    <property type="entry name" value="WH_DNA-bd_sf"/>
</dbReference>
<dbReference type="GO" id="GO:0003700">
    <property type="term" value="F:DNA-binding transcription factor activity"/>
    <property type="evidence" value="ECO:0007669"/>
    <property type="project" value="InterPro"/>
</dbReference>
<dbReference type="InterPro" id="IPR005119">
    <property type="entry name" value="LysR_subst-bd"/>
</dbReference>
<name>A0A4P7D3N3_9BURK</name>
<organism evidence="7 8">
    <name type="scientific">Paraburkholderia pallida</name>
    <dbReference type="NCBI Taxonomy" id="2547399"/>
    <lineage>
        <taxon>Bacteria</taxon>
        <taxon>Pseudomonadati</taxon>
        <taxon>Pseudomonadota</taxon>
        <taxon>Betaproteobacteria</taxon>
        <taxon>Burkholderiales</taxon>
        <taxon>Burkholderiaceae</taxon>
        <taxon>Paraburkholderia</taxon>
    </lineage>
</organism>
<dbReference type="RefSeq" id="WP_134755867.1">
    <property type="nucleotide sequence ID" value="NZ_CP038150.1"/>
</dbReference>
<proteinExistence type="inferred from homology"/>
<gene>
    <name evidence="7" type="ORF">E1956_29455</name>
</gene>
<evidence type="ECO:0000313" key="8">
    <source>
        <dbReference type="Proteomes" id="UP000295727"/>
    </source>
</evidence>
<dbReference type="AlphaFoldDB" id="A0A4P7D3N3"/>
<dbReference type="FunFam" id="1.10.10.10:FF:000001">
    <property type="entry name" value="LysR family transcriptional regulator"/>
    <property type="match status" value="1"/>
</dbReference>
<dbReference type="Gene3D" id="1.10.10.10">
    <property type="entry name" value="Winged helix-like DNA-binding domain superfamily/Winged helix DNA-binding domain"/>
    <property type="match status" value="1"/>
</dbReference>
<evidence type="ECO:0000256" key="1">
    <source>
        <dbReference type="ARBA" id="ARBA00009437"/>
    </source>
</evidence>
<dbReference type="EMBL" id="CP038150">
    <property type="protein sequence ID" value="QBR01335.1"/>
    <property type="molecule type" value="Genomic_DNA"/>
</dbReference>
<dbReference type="InterPro" id="IPR036388">
    <property type="entry name" value="WH-like_DNA-bd_sf"/>
</dbReference>
<evidence type="ECO:0000313" key="7">
    <source>
        <dbReference type="EMBL" id="QBR01335.1"/>
    </source>
</evidence>
<sequence>MNIRFLETFIWLARLQNFRLTAEKLHTTQAAVSSRIASLEETFGVRLFDRNSRSATLTPAGRKMLAYAERIVRLGDEMRREVEDASGDAGLIRIGVIESIVHSWFPALMARVRERFPHLEVEVTSDTTIHLVQLLRADAVDLILQTDALPERDFVNHPLCEFPMRWVASPALGLAGARVGLAQLAALPILSFSRHSGPHTTLERTFARAVERPVRINCISSVAAMIRLVSDGFGVAVLPPAIIQRELREHTLDVLDVESAFAPLPLVASYRLHSHPLPARIAELATEQARAFVAALGPELEGPSARESGGAAPGAAKSTSATSTAKSTKGAAGGRAAKAAANRKR</sequence>
<comment type="similarity">
    <text evidence="1">Belongs to the LysR transcriptional regulatory family.</text>
</comment>
<keyword evidence="8" id="KW-1185">Reference proteome</keyword>
<feature type="compositionally biased region" description="Low complexity" evidence="5">
    <location>
        <begin position="309"/>
        <end position="345"/>
    </location>
</feature>
<dbReference type="KEGG" id="ppai:E1956_29455"/>
<protein>
    <submittedName>
        <fullName evidence="7">LysR family transcriptional regulator</fullName>
    </submittedName>
</protein>
<dbReference type="PROSITE" id="PS50931">
    <property type="entry name" value="HTH_LYSR"/>
    <property type="match status" value="1"/>
</dbReference>
<evidence type="ECO:0000256" key="4">
    <source>
        <dbReference type="ARBA" id="ARBA00023163"/>
    </source>
</evidence>